<feature type="domain" description="HTH lysR-type" evidence="1">
    <location>
        <begin position="27"/>
        <end position="85"/>
    </location>
</feature>
<dbReference type="GO" id="GO:0003700">
    <property type="term" value="F:DNA-binding transcription factor activity"/>
    <property type="evidence" value="ECO:0007669"/>
    <property type="project" value="InterPro"/>
</dbReference>
<dbReference type="AlphaFoldDB" id="A0A0N1N0A6"/>
<proteinExistence type="predicted"/>
<reference evidence="2 3" key="1">
    <citation type="submission" date="2015-07" db="EMBL/GenBank/DDBJ databases">
        <title>Whole genome sequencing of Bosea vaviloviae isolated from cave pool.</title>
        <authorList>
            <person name="Tan N.E.H."/>
            <person name="Lee Y.P."/>
            <person name="Gan H.M."/>
            <person name="Barton H."/>
            <person name="Savka M.A."/>
        </authorList>
    </citation>
    <scope>NUCLEOTIDE SEQUENCE [LARGE SCALE GENOMIC DNA]</scope>
    <source>
        <strain evidence="2 3">SD260</strain>
    </source>
</reference>
<dbReference type="PATRIC" id="fig|1526658.3.peg.1710"/>
<dbReference type="RefSeq" id="WP_054211356.1">
    <property type="nucleotide sequence ID" value="NZ_LGSZ01000060.1"/>
</dbReference>
<evidence type="ECO:0000313" key="3">
    <source>
        <dbReference type="Proteomes" id="UP000037822"/>
    </source>
</evidence>
<accession>A0A0N1N0A6</accession>
<keyword evidence="3" id="KW-1185">Reference proteome</keyword>
<dbReference type="InterPro" id="IPR036390">
    <property type="entry name" value="WH_DNA-bd_sf"/>
</dbReference>
<dbReference type="InterPro" id="IPR000847">
    <property type="entry name" value="LysR_HTH_N"/>
</dbReference>
<dbReference type="PANTHER" id="PTHR30432">
    <property type="entry name" value="TRANSCRIPTIONAL REGULATOR MODE"/>
    <property type="match status" value="1"/>
</dbReference>
<comment type="caution">
    <text evidence="2">The sequence shown here is derived from an EMBL/GenBank/DDBJ whole genome shotgun (WGS) entry which is preliminary data.</text>
</comment>
<name>A0A0N1N0A6_9HYPH</name>
<organism evidence="2 3">
    <name type="scientific">Bosea vaviloviae</name>
    <dbReference type="NCBI Taxonomy" id="1526658"/>
    <lineage>
        <taxon>Bacteria</taxon>
        <taxon>Pseudomonadati</taxon>
        <taxon>Pseudomonadota</taxon>
        <taxon>Alphaproteobacteria</taxon>
        <taxon>Hyphomicrobiales</taxon>
        <taxon>Boseaceae</taxon>
        <taxon>Bosea</taxon>
    </lineage>
</organism>
<dbReference type="PANTHER" id="PTHR30432:SF1">
    <property type="entry name" value="DNA-BINDING TRANSCRIPTIONAL DUAL REGULATOR MODE"/>
    <property type="match status" value="1"/>
</dbReference>
<dbReference type="Gene3D" id="1.10.10.10">
    <property type="entry name" value="Winged helix-like DNA-binding domain superfamily/Winged helix DNA-binding domain"/>
    <property type="match status" value="1"/>
</dbReference>
<dbReference type="Proteomes" id="UP000037822">
    <property type="component" value="Unassembled WGS sequence"/>
</dbReference>
<dbReference type="InterPro" id="IPR036388">
    <property type="entry name" value="WH-like_DNA-bd_sf"/>
</dbReference>
<evidence type="ECO:0000259" key="1">
    <source>
        <dbReference type="Pfam" id="PF00126"/>
    </source>
</evidence>
<dbReference type="Pfam" id="PF00126">
    <property type="entry name" value="HTH_1"/>
    <property type="match status" value="1"/>
</dbReference>
<protein>
    <recommendedName>
        <fullName evidence="1">HTH lysR-type domain-containing protein</fullName>
    </recommendedName>
</protein>
<evidence type="ECO:0000313" key="2">
    <source>
        <dbReference type="EMBL" id="KPH77379.1"/>
    </source>
</evidence>
<sequence>MRTFPHVSLRLSLAPETLLGSGKAALLQGIAETGSISAASRAMGMSYKRAWYLIDTLNSTFAEPLVVSVKGGRTGGGASLTDTGRTVLQLYRSLEDKMRAAALDELKELAALAAPPKV</sequence>
<dbReference type="InterPro" id="IPR051815">
    <property type="entry name" value="Molybdate_resp_trans_reg"/>
</dbReference>
<dbReference type="EMBL" id="LGSZ01000060">
    <property type="protein sequence ID" value="KPH77379.1"/>
    <property type="molecule type" value="Genomic_DNA"/>
</dbReference>
<dbReference type="SUPFAM" id="SSF46785">
    <property type="entry name" value="Winged helix' DNA-binding domain"/>
    <property type="match status" value="1"/>
</dbReference>
<gene>
    <name evidence="2" type="ORF">AE618_22805</name>
</gene>